<keyword evidence="1 5" id="KW-0808">Transferase</keyword>
<dbReference type="InterPro" id="IPR000182">
    <property type="entry name" value="GNAT_dom"/>
</dbReference>
<dbReference type="InterPro" id="IPR016181">
    <property type="entry name" value="Acyl_CoA_acyltransferase"/>
</dbReference>
<dbReference type="EC" id="2.3.1.-" evidence="5"/>
<protein>
    <submittedName>
        <fullName evidence="5">GNAT family N-acetyltransferase</fullName>
        <ecNumber evidence="5">2.3.1.-</ecNumber>
    </submittedName>
</protein>
<keyword evidence="6" id="KW-1185">Reference proteome</keyword>
<organism evidence="5 6">
    <name type="scientific">Ornithinimicrobium kibberense</name>
    <dbReference type="NCBI Taxonomy" id="282060"/>
    <lineage>
        <taxon>Bacteria</taxon>
        <taxon>Bacillati</taxon>
        <taxon>Actinomycetota</taxon>
        <taxon>Actinomycetes</taxon>
        <taxon>Micrococcales</taxon>
        <taxon>Ornithinimicrobiaceae</taxon>
        <taxon>Ornithinimicrobium</taxon>
    </lineage>
</organism>
<sequence length="335" mass="36503">MHDTQHPDVRAGAAPTGPSTAYRWGSLGPDDVEAWSRLVNHVAEVDGTEEFYQPEDLAEELTGHGVDPARDTWAVWAGEELVAWTAVGCPTTPDHEGHGRAHLEGGVRLDHRGRGLGRALMDAAEPRAAQLVSERHPGRPGHLSVGAGLVGSSAQAMLRSRGYADVRWFDMLARPLDGVPEIPQVPAGVRLTAPGPEHEDAVREAHNLAFRDHWGSGPVAPEPWHERWVARSARPSLSTLAVDEEGRVLSYVLVGEWVERHAYVNLVGTVPAWRGRGLAATCLVRTIRQSVDAGSYDVIELDVDSDSPTGATRLYERLGFRRTLQTVAMRRALPL</sequence>
<evidence type="ECO:0000313" key="6">
    <source>
        <dbReference type="Proteomes" id="UP001589613"/>
    </source>
</evidence>
<dbReference type="InterPro" id="IPR050832">
    <property type="entry name" value="Bact_Acetyltransf"/>
</dbReference>
<feature type="domain" description="N-acetyltransferase" evidence="4">
    <location>
        <begin position="189"/>
        <end position="335"/>
    </location>
</feature>
<reference evidence="5 6" key="1">
    <citation type="submission" date="2024-09" db="EMBL/GenBank/DDBJ databases">
        <authorList>
            <person name="Sun Q."/>
            <person name="Mori K."/>
        </authorList>
    </citation>
    <scope>NUCLEOTIDE SEQUENCE [LARGE SCALE GENOMIC DNA]</scope>
    <source>
        <strain evidence="5 6">JCM 12763</strain>
    </source>
</reference>
<dbReference type="RefSeq" id="WP_141339320.1">
    <property type="nucleotide sequence ID" value="NZ_JBHMAX010000020.1"/>
</dbReference>
<name>A0ABV5V4A2_9MICO</name>
<keyword evidence="2 5" id="KW-0012">Acyltransferase</keyword>
<dbReference type="PANTHER" id="PTHR43877">
    <property type="entry name" value="AMINOALKYLPHOSPHONATE N-ACETYLTRANSFERASE-RELATED-RELATED"/>
    <property type="match status" value="1"/>
</dbReference>
<dbReference type="Gene3D" id="3.40.630.30">
    <property type="match status" value="1"/>
</dbReference>
<dbReference type="PROSITE" id="PS51186">
    <property type="entry name" value="GNAT"/>
    <property type="match status" value="2"/>
</dbReference>
<dbReference type="CDD" id="cd04301">
    <property type="entry name" value="NAT_SF"/>
    <property type="match status" value="2"/>
</dbReference>
<dbReference type="GO" id="GO:0016746">
    <property type="term" value="F:acyltransferase activity"/>
    <property type="evidence" value="ECO:0007669"/>
    <property type="project" value="UniProtKB-KW"/>
</dbReference>
<proteinExistence type="predicted"/>
<dbReference type="Pfam" id="PF00583">
    <property type="entry name" value="Acetyltransf_1"/>
    <property type="match status" value="2"/>
</dbReference>
<evidence type="ECO:0000256" key="2">
    <source>
        <dbReference type="ARBA" id="ARBA00023315"/>
    </source>
</evidence>
<dbReference type="SUPFAM" id="SSF55729">
    <property type="entry name" value="Acyl-CoA N-acyltransferases (Nat)"/>
    <property type="match status" value="2"/>
</dbReference>
<evidence type="ECO:0000256" key="1">
    <source>
        <dbReference type="ARBA" id="ARBA00022679"/>
    </source>
</evidence>
<evidence type="ECO:0000313" key="5">
    <source>
        <dbReference type="EMBL" id="MFB9732625.1"/>
    </source>
</evidence>
<dbReference type="EMBL" id="JBHMAX010000020">
    <property type="protein sequence ID" value="MFB9732625.1"/>
    <property type="molecule type" value="Genomic_DNA"/>
</dbReference>
<feature type="domain" description="N-acetyltransferase" evidence="4">
    <location>
        <begin position="22"/>
        <end position="186"/>
    </location>
</feature>
<accession>A0ABV5V4A2</accession>
<evidence type="ECO:0000259" key="4">
    <source>
        <dbReference type="PROSITE" id="PS51186"/>
    </source>
</evidence>
<dbReference type="Proteomes" id="UP001589613">
    <property type="component" value="Unassembled WGS sequence"/>
</dbReference>
<comment type="caution">
    <text evidence="5">The sequence shown here is derived from an EMBL/GenBank/DDBJ whole genome shotgun (WGS) entry which is preliminary data.</text>
</comment>
<feature type="region of interest" description="Disordered" evidence="3">
    <location>
        <begin position="1"/>
        <end position="25"/>
    </location>
</feature>
<gene>
    <name evidence="5" type="ORF">ACFFN0_11300</name>
</gene>
<evidence type="ECO:0000256" key="3">
    <source>
        <dbReference type="SAM" id="MobiDB-lite"/>
    </source>
</evidence>